<feature type="transmembrane region" description="Helical" evidence="2">
    <location>
        <begin position="52"/>
        <end position="72"/>
    </location>
</feature>
<dbReference type="RefSeq" id="WP_127951171.1">
    <property type="nucleotide sequence ID" value="NZ_RKLO01000001.1"/>
</dbReference>
<dbReference type="Proteomes" id="UP000283479">
    <property type="component" value="Unassembled WGS sequence"/>
</dbReference>
<feature type="region of interest" description="Disordered" evidence="1">
    <location>
        <begin position="144"/>
        <end position="217"/>
    </location>
</feature>
<evidence type="ECO:0000313" key="4">
    <source>
        <dbReference type="Proteomes" id="UP000283479"/>
    </source>
</evidence>
<evidence type="ECO:0000313" key="3">
    <source>
        <dbReference type="EMBL" id="RVW05644.1"/>
    </source>
</evidence>
<keyword evidence="4" id="KW-1185">Reference proteome</keyword>
<name>A0A3S3ADS4_9NOCA</name>
<feature type="region of interest" description="Disordered" evidence="1">
    <location>
        <begin position="1"/>
        <end position="28"/>
    </location>
</feature>
<dbReference type="EMBL" id="RKLO01000001">
    <property type="protein sequence ID" value="RVW05644.1"/>
    <property type="molecule type" value="Genomic_DNA"/>
</dbReference>
<comment type="caution">
    <text evidence="3">The sequence shown here is derived from an EMBL/GenBank/DDBJ whole genome shotgun (WGS) entry which is preliminary data.</text>
</comment>
<keyword evidence="2" id="KW-0472">Membrane</keyword>
<dbReference type="AlphaFoldDB" id="A0A3S3ADS4"/>
<keyword evidence="2" id="KW-0812">Transmembrane</keyword>
<sequence>MTVQAAPTEGVRRSKAVKRAYKRRDQRSSAVDGHAAAVISQGTSPRTIVARIPFVAMIIGLLCLGLAATLLLTTRAAEDSYELADARAHNQGLREQAATLQRHVIAGNSAPVLAAKAAEQGLIPAKDPARLVLDADGTVRVIGTPEPAAGEPVAPLDRTPPPAPEAPEEPAREVQTAQPSEIVQPSPRPSNDGRIQAHGERLTPLAVVTAPLAGTPQ</sequence>
<evidence type="ECO:0000256" key="2">
    <source>
        <dbReference type="SAM" id="Phobius"/>
    </source>
</evidence>
<proteinExistence type="predicted"/>
<organism evidence="3 4">
    <name type="scientific">Rhodococcus xishaensis</name>
    <dbReference type="NCBI Taxonomy" id="2487364"/>
    <lineage>
        <taxon>Bacteria</taxon>
        <taxon>Bacillati</taxon>
        <taxon>Actinomycetota</taxon>
        <taxon>Actinomycetes</taxon>
        <taxon>Mycobacteriales</taxon>
        <taxon>Nocardiaceae</taxon>
        <taxon>Rhodococcus</taxon>
    </lineage>
</organism>
<gene>
    <name evidence="3" type="ORF">EGT50_03595</name>
</gene>
<reference evidence="3 4" key="1">
    <citation type="submission" date="2018-11" db="EMBL/GenBank/DDBJ databases">
        <title>Rhodococcus spongicola sp. nov. and Rhodococcus xishaensis sp. nov. from marine sponges.</title>
        <authorList>
            <person name="Li L."/>
            <person name="Lin H.W."/>
        </authorList>
    </citation>
    <scope>NUCLEOTIDE SEQUENCE [LARGE SCALE GENOMIC DNA]</scope>
    <source>
        <strain evidence="3 4">LHW51113</strain>
    </source>
</reference>
<accession>A0A3S3ADS4</accession>
<dbReference type="OrthoDB" id="4555900at2"/>
<protein>
    <submittedName>
        <fullName evidence="3">Uncharacterized protein</fullName>
    </submittedName>
</protein>
<feature type="compositionally biased region" description="Basic residues" evidence="1">
    <location>
        <begin position="13"/>
        <end position="25"/>
    </location>
</feature>
<evidence type="ECO:0000256" key="1">
    <source>
        <dbReference type="SAM" id="MobiDB-lite"/>
    </source>
</evidence>
<keyword evidence="2" id="KW-1133">Transmembrane helix</keyword>